<dbReference type="EMBL" id="JAPDRQ010000087">
    <property type="protein sequence ID" value="KAJ9655918.1"/>
    <property type="molecule type" value="Genomic_DNA"/>
</dbReference>
<keyword evidence="2" id="KW-1185">Reference proteome</keyword>
<evidence type="ECO:0000313" key="1">
    <source>
        <dbReference type="EMBL" id="KAJ9655918.1"/>
    </source>
</evidence>
<organism evidence="1 2">
    <name type="scientific">Neophaeococcomyces mojaviensis</name>
    <dbReference type="NCBI Taxonomy" id="3383035"/>
    <lineage>
        <taxon>Eukaryota</taxon>
        <taxon>Fungi</taxon>
        <taxon>Dikarya</taxon>
        <taxon>Ascomycota</taxon>
        <taxon>Pezizomycotina</taxon>
        <taxon>Eurotiomycetes</taxon>
        <taxon>Chaetothyriomycetidae</taxon>
        <taxon>Chaetothyriales</taxon>
        <taxon>Chaetothyriales incertae sedis</taxon>
        <taxon>Neophaeococcomyces</taxon>
    </lineage>
</organism>
<protein>
    <submittedName>
        <fullName evidence="1">Uncharacterized protein</fullName>
    </submittedName>
</protein>
<gene>
    <name evidence="1" type="ORF">H2198_005359</name>
</gene>
<accession>A0ACC3A670</accession>
<dbReference type="Proteomes" id="UP001172386">
    <property type="component" value="Unassembled WGS sequence"/>
</dbReference>
<sequence>MSPLKRGPSTYSSSSDSSGGVALPVMDESGAEAAMQQMMGFSSFGSGDKEKKWDNKRQKLNSGKSGLPLKPPATASNSTPLGTRQPPTMSATNLNSASHPIQASSKPSTEAIPQSSTADANMTDSVTAAEEATSASDANAASIPLPASPAPNRANDGHSSLITTLNPSGTGFSSTQADAPDSTIYTASDIRSNPTYWTNNSANTSTTATAKTETTKRRDKNAPRLPYPDNDEIGYTNPDSGYTMTNRELNEYHVGKDEVQADGSVVKVYFKPSFLEDPWADFAAKAA</sequence>
<proteinExistence type="predicted"/>
<reference evidence="1" key="1">
    <citation type="submission" date="2022-10" db="EMBL/GenBank/DDBJ databases">
        <title>Culturing micro-colonial fungi from biological soil crusts in the Mojave desert and describing Neophaeococcomyces mojavensis, and introducing the new genera and species Taxawa tesnikishii.</title>
        <authorList>
            <person name="Kurbessoian T."/>
            <person name="Stajich J.E."/>
        </authorList>
    </citation>
    <scope>NUCLEOTIDE SEQUENCE</scope>
    <source>
        <strain evidence="1">JES_112</strain>
    </source>
</reference>
<name>A0ACC3A670_9EURO</name>
<comment type="caution">
    <text evidence="1">The sequence shown here is derived from an EMBL/GenBank/DDBJ whole genome shotgun (WGS) entry which is preliminary data.</text>
</comment>
<evidence type="ECO:0000313" key="2">
    <source>
        <dbReference type="Proteomes" id="UP001172386"/>
    </source>
</evidence>